<reference evidence="1 2" key="1">
    <citation type="submission" date="2021-06" db="EMBL/GenBank/DDBJ databases">
        <authorList>
            <person name="Palmer J.M."/>
        </authorList>
    </citation>
    <scope>NUCLEOTIDE SEQUENCE [LARGE SCALE GENOMIC DNA]</scope>
    <source>
        <strain evidence="1 2">MEX-2019</strain>
        <tissue evidence="1">Muscle</tissue>
    </source>
</reference>
<keyword evidence="2" id="KW-1185">Reference proteome</keyword>
<proteinExistence type="predicted"/>
<dbReference type="Proteomes" id="UP001311232">
    <property type="component" value="Unassembled WGS sequence"/>
</dbReference>
<comment type="caution">
    <text evidence="1">The sequence shown here is derived from an EMBL/GenBank/DDBJ whole genome shotgun (WGS) entry which is preliminary data.</text>
</comment>
<evidence type="ECO:0000313" key="1">
    <source>
        <dbReference type="EMBL" id="KAK5605163.1"/>
    </source>
</evidence>
<dbReference type="AlphaFoldDB" id="A0AAV9R7V1"/>
<dbReference type="EMBL" id="JAHHUM010002312">
    <property type="protein sequence ID" value="KAK5605163.1"/>
    <property type="molecule type" value="Genomic_DNA"/>
</dbReference>
<gene>
    <name evidence="1" type="ORF">CRENBAI_023308</name>
</gene>
<sequence>MGSNSCFSQLIADVFPSWCCGSMYLSAHTAVHTEDLFSVQLISSSCLLRNFNLPVQDLLRRALWENNNRDNWRVL</sequence>
<evidence type="ECO:0000313" key="2">
    <source>
        <dbReference type="Proteomes" id="UP001311232"/>
    </source>
</evidence>
<protein>
    <submittedName>
        <fullName evidence="1">Uncharacterized protein</fullName>
    </submittedName>
</protein>
<accession>A0AAV9R7V1</accession>
<name>A0AAV9R7V1_9TELE</name>
<organism evidence="1 2">
    <name type="scientific">Crenichthys baileyi</name>
    <name type="common">White River springfish</name>
    <dbReference type="NCBI Taxonomy" id="28760"/>
    <lineage>
        <taxon>Eukaryota</taxon>
        <taxon>Metazoa</taxon>
        <taxon>Chordata</taxon>
        <taxon>Craniata</taxon>
        <taxon>Vertebrata</taxon>
        <taxon>Euteleostomi</taxon>
        <taxon>Actinopterygii</taxon>
        <taxon>Neopterygii</taxon>
        <taxon>Teleostei</taxon>
        <taxon>Neoteleostei</taxon>
        <taxon>Acanthomorphata</taxon>
        <taxon>Ovalentaria</taxon>
        <taxon>Atherinomorphae</taxon>
        <taxon>Cyprinodontiformes</taxon>
        <taxon>Goodeidae</taxon>
        <taxon>Crenichthys</taxon>
    </lineage>
</organism>